<dbReference type="Gene3D" id="2.30.110.10">
    <property type="entry name" value="Electron Transport, Fmn-binding Protein, Chain A"/>
    <property type="match status" value="1"/>
</dbReference>
<dbReference type="Proteomes" id="UP000603352">
    <property type="component" value="Unassembled WGS sequence"/>
</dbReference>
<evidence type="ECO:0000259" key="3">
    <source>
        <dbReference type="SMART" id="SM00903"/>
    </source>
</evidence>
<dbReference type="RefSeq" id="WP_188574412.1">
    <property type="nucleotide sequence ID" value="NZ_BMDZ01000002.1"/>
</dbReference>
<evidence type="ECO:0000256" key="1">
    <source>
        <dbReference type="ARBA" id="ARBA00008898"/>
    </source>
</evidence>
<sequence length="198" mass="20668">MDGNEHGRSTTGLWDDAGWAHAGWAHAGWDGAAAPAGEDGRAYRQALGRFATGVTVVTCRDATGRPAGLTVNSFTSVSLAPPLVLWCLEKTSPSLVMFTTCGHFAINVLDASQRPLSDVFADPTADRFAGLPVEDGLGRAPLLPGCLAQFECALDTVHDGGDHVILIGAVRRYRQRAGDPLIYFGGGYRDLGGTGAGG</sequence>
<comment type="similarity">
    <text evidence="1">Belongs to the non-flavoprotein flavin reductase family.</text>
</comment>
<name>A0ABQ1I856_9PROT</name>
<dbReference type="InterPro" id="IPR012349">
    <property type="entry name" value="Split_barrel_FMN-bd"/>
</dbReference>
<dbReference type="SMART" id="SM00903">
    <property type="entry name" value="Flavin_Reduct"/>
    <property type="match status" value="1"/>
</dbReference>
<evidence type="ECO:0000256" key="2">
    <source>
        <dbReference type="ARBA" id="ARBA00023002"/>
    </source>
</evidence>
<keyword evidence="2" id="KW-0560">Oxidoreductase</keyword>
<keyword evidence="4" id="KW-0503">Monooxygenase</keyword>
<evidence type="ECO:0000313" key="4">
    <source>
        <dbReference type="EMBL" id="GGB26259.1"/>
    </source>
</evidence>
<proteinExistence type="inferred from homology"/>
<dbReference type="PANTHER" id="PTHR30466:SF11">
    <property type="entry name" value="FLAVIN-DEPENDENT MONOOXYGENASE, REDUCTASE SUBUNIT HSAB"/>
    <property type="match status" value="1"/>
</dbReference>
<feature type="domain" description="Flavin reductase like" evidence="3">
    <location>
        <begin position="47"/>
        <end position="190"/>
    </location>
</feature>
<comment type="caution">
    <text evidence="4">The sequence shown here is derived from an EMBL/GenBank/DDBJ whole genome shotgun (WGS) entry which is preliminary data.</text>
</comment>
<organism evidence="4 5">
    <name type="scientific">Tistrella bauzanensis</name>
    <dbReference type="NCBI Taxonomy" id="657419"/>
    <lineage>
        <taxon>Bacteria</taxon>
        <taxon>Pseudomonadati</taxon>
        <taxon>Pseudomonadota</taxon>
        <taxon>Alphaproteobacteria</taxon>
        <taxon>Geminicoccales</taxon>
        <taxon>Geminicoccaceae</taxon>
        <taxon>Tistrella</taxon>
    </lineage>
</organism>
<dbReference type="InterPro" id="IPR002563">
    <property type="entry name" value="Flavin_Rdtase-like_dom"/>
</dbReference>
<keyword evidence="5" id="KW-1185">Reference proteome</keyword>
<dbReference type="PANTHER" id="PTHR30466">
    <property type="entry name" value="FLAVIN REDUCTASE"/>
    <property type="match status" value="1"/>
</dbReference>
<dbReference type="SUPFAM" id="SSF50475">
    <property type="entry name" value="FMN-binding split barrel"/>
    <property type="match status" value="1"/>
</dbReference>
<dbReference type="InterPro" id="IPR050268">
    <property type="entry name" value="NADH-dep_flavin_reductase"/>
</dbReference>
<reference evidence="5" key="1">
    <citation type="journal article" date="2019" name="Int. J. Syst. Evol. Microbiol.">
        <title>The Global Catalogue of Microorganisms (GCM) 10K type strain sequencing project: providing services to taxonomists for standard genome sequencing and annotation.</title>
        <authorList>
            <consortium name="The Broad Institute Genomics Platform"/>
            <consortium name="The Broad Institute Genome Sequencing Center for Infectious Disease"/>
            <person name="Wu L."/>
            <person name="Ma J."/>
        </authorList>
    </citation>
    <scope>NUCLEOTIDE SEQUENCE [LARGE SCALE GENOMIC DNA]</scope>
    <source>
        <strain evidence="5">CGMCC 1.10188</strain>
    </source>
</reference>
<dbReference type="EMBL" id="BMDZ01000002">
    <property type="protein sequence ID" value="GGB26259.1"/>
    <property type="molecule type" value="Genomic_DNA"/>
</dbReference>
<evidence type="ECO:0000313" key="5">
    <source>
        <dbReference type="Proteomes" id="UP000603352"/>
    </source>
</evidence>
<protein>
    <submittedName>
        <fullName evidence="4">Nitrilotriacetate monooxygenase</fullName>
    </submittedName>
</protein>
<accession>A0ABQ1I856</accession>
<gene>
    <name evidence="4" type="ORF">GCM10011505_04390</name>
</gene>
<dbReference type="Pfam" id="PF01613">
    <property type="entry name" value="Flavin_Reduct"/>
    <property type="match status" value="1"/>
</dbReference>
<dbReference type="GO" id="GO:0004497">
    <property type="term" value="F:monooxygenase activity"/>
    <property type="evidence" value="ECO:0007669"/>
    <property type="project" value="UniProtKB-KW"/>
</dbReference>